<evidence type="ECO:0000256" key="7">
    <source>
        <dbReference type="ARBA" id="ARBA00023316"/>
    </source>
</evidence>
<feature type="binding site" evidence="9">
    <location>
        <position position="116"/>
    </location>
    <ligand>
        <name>UDP-alpha-D-glucose</name>
        <dbReference type="ChEBI" id="CHEBI:58885"/>
    </ligand>
</feature>
<evidence type="ECO:0000313" key="12">
    <source>
        <dbReference type="EMBL" id="PIA45291.1"/>
    </source>
</evidence>
<dbReference type="AlphaFoldDB" id="A0A2G5DP35"/>
<dbReference type="GO" id="GO:0016760">
    <property type="term" value="F:cellulose synthase (UDP-forming) activity"/>
    <property type="evidence" value="ECO:0007669"/>
    <property type="project" value="InterPro"/>
</dbReference>
<keyword evidence="13" id="KW-1185">Reference proteome</keyword>
<organism evidence="12 13">
    <name type="scientific">Aquilegia coerulea</name>
    <name type="common">Rocky mountain columbine</name>
    <dbReference type="NCBI Taxonomy" id="218851"/>
    <lineage>
        <taxon>Eukaryota</taxon>
        <taxon>Viridiplantae</taxon>
        <taxon>Streptophyta</taxon>
        <taxon>Embryophyta</taxon>
        <taxon>Tracheophyta</taxon>
        <taxon>Spermatophyta</taxon>
        <taxon>Magnoliopsida</taxon>
        <taxon>Ranunculales</taxon>
        <taxon>Ranunculaceae</taxon>
        <taxon>Thalictroideae</taxon>
        <taxon>Aquilegia</taxon>
    </lineage>
</organism>
<dbReference type="STRING" id="218851.A0A2G5DP35"/>
<feature type="transmembrane region" description="Helical" evidence="11">
    <location>
        <begin position="693"/>
        <end position="711"/>
    </location>
</feature>
<dbReference type="InterPro" id="IPR005150">
    <property type="entry name" value="Cellulose_synth"/>
</dbReference>
<evidence type="ECO:0000256" key="9">
    <source>
        <dbReference type="PIRSR" id="PIRSR605150-2"/>
    </source>
</evidence>
<dbReference type="SUPFAM" id="SSF53448">
    <property type="entry name" value="Nucleotide-diphospho-sugar transferases"/>
    <property type="match status" value="1"/>
</dbReference>
<feature type="transmembrane region" description="Helical" evidence="11">
    <location>
        <begin position="21"/>
        <end position="39"/>
    </location>
</feature>
<evidence type="ECO:0000256" key="11">
    <source>
        <dbReference type="SAM" id="Phobius"/>
    </source>
</evidence>
<proteinExistence type="predicted"/>
<keyword evidence="2" id="KW-0328">Glycosyltransferase</keyword>
<feature type="transmembrane region" description="Helical" evidence="11">
    <location>
        <begin position="658"/>
        <end position="681"/>
    </location>
</feature>
<feature type="binding site" evidence="9">
    <location>
        <position position="115"/>
    </location>
    <ligand>
        <name>UDP-alpha-D-glucose</name>
        <dbReference type="ChEBI" id="CHEBI:58885"/>
    </ligand>
</feature>
<evidence type="ECO:0000256" key="1">
    <source>
        <dbReference type="ARBA" id="ARBA00004127"/>
    </source>
</evidence>
<evidence type="ECO:0000256" key="8">
    <source>
        <dbReference type="PIRSR" id="PIRSR605150-1"/>
    </source>
</evidence>
<evidence type="ECO:0008006" key="14">
    <source>
        <dbReference type="Google" id="ProtNLM"/>
    </source>
</evidence>
<keyword evidence="6 11" id="KW-0472">Membrane</keyword>
<dbReference type="EMBL" id="KZ305034">
    <property type="protein sequence ID" value="PIA45291.1"/>
    <property type="molecule type" value="Genomic_DNA"/>
</dbReference>
<dbReference type="Gene3D" id="3.90.550.10">
    <property type="entry name" value="Spore Coat Polysaccharide Biosynthesis Protein SpsA, Chain A"/>
    <property type="match status" value="2"/>
</dbReference>
<dbReference type="InParanoid" id="A0A2G5DP35"/>
<evidence type="ECO:0000256" key="5">
    <source>
        <dbReference type="ARBA" id="ARBA00022989"/>
    </source>
</evidence>
<dbReference type="OrthoDB" id="72851at2759"/>
<dbReference type="InterPro" id="IPR029044">
    <property type="entry name" value="Nucleotide-diphossugar_trans"/>
</dbReference>
<reference evidence="12 13" key="1">
    <citation type="submission" date="2017-09" db="EMBL/GenBank/DDBJ databases">
        <title>WGS assembly of Aquilegia coerulea Goldsmith.</title>
        <authorList>
            <person name="Hodges S."/>
            <person name="Kramer E."/>
            <person name="Nordborg M."/>
            <person name="Tomkins J."/>
            <person name="Borevitz J."/>
            <person name="Derieg N."/>
            <person name="Yan J."/>
            <person name="Mihaltcheva S."/>
            <person name="Hayes R.D."/>
            <person name="Rokhsar D."/>
        </authorList>
    </citation>
    <scope>NUCLEOTIDE SEQUENCE [LARGE SCALE GENOMIC DNA]</scope>
    <source>
        <strain evidence="13">cv. Goldsmith</strain>
    </source>
</reference>
<comment type="subcellular location">
    <subcellularLocation>
        <location evidence="1">Endomembrane system</location>
        <topology evidence="1">Multi-pass membrane protein</topology>
    </subcellularLocation>
</comment>
<dbReference type="Pfam" id="PF03552">
    <property type="entry name" value="Cellulose_synt"/>
    <property type="match status" value="2"/>
</dbReference>
<feature type="transmembrane region" description="Helical" evidence="11">
    <location>
        <begin position="59"/>
        <end position="78"/>
    </location>
</feature>
<dbReference type="Proteomes" id="UP000230069">
    <property type="component" value="Unassembled WGS sequence"/>
</dbReference>
<dbReference type="GO" id="GO:0012505">
    <property type="term" value="C:endomembrane system"/>
    <property type="evidence" value="ECO:0007669"/>
    <property type="project" value="UniProtKB-SubCell"/>
</dbReference>
<accession>A0A2G5DP35</accession>
<keyword evidence="4 11" id="KW-0812">Transmembrane</keyword>
<feature type="active site" evidence="8">
    <location>
        <position position="145"/>
    </location>
</feature>
<evidence type="ECO:0000256" key="6">
    <source>
        <dbReference type="ARBA" id="ARBA00023136"/>
    </source>
</evidence>
<feature type="binding site" evidence="9">
    <location>
        <position position="145"/>
    </location>
    <ligand>
        <name>UDP-alpha-D-glucose</name>
        <dbReference type="ChEBI" id="CHEBI:58885"/>
    </ligand>
</feature>
<feature type="transmembrane region" description="Helical" evidence="11">
    <location>
        <begin position="723"/>
        <end position="743"/>
    </location>
</feature>
<evidence type="ECO:0000256" key="4">
    <source>
        <dbReference type="ARBA" id="ARBA00022692"/>
    </source>
</evidence>
<sequence>MVVTNKLPLHAYKLKQPQRTINRIHTVFHFTALLALLYYRFSSPFYQQHIITDGFLSSFSWLLISLSELLHSFIWIIGQPSRWRPISRTVYAERLPEDKELPPIDVFICTADPDKEPTIGVMNTVISAMSLDYPPEKLFVYVSDDGGAPITLFGMKEAYSFAKQWIPFCKKYGIKTRAPDAYFSQSDHHEEENGSLSKEFIESRKEMEVRYQVFKQQVQTARLSGAPSLSSGPDRPPIIEVIQNDEMDDEVKGDDHAKVPLLIYVSREKRPTHPHHFKAGALNVLLRVSGIISNSPYTLVLDCDMYCNDPTSARQAMCFHLDPDISLSLAFVQFPQMFHNLSKNDIYNDLLRTAFEVQWYGMDGLRGPLLSGTGFYLKRDALFRSPAQQDLNHITNTQDVGCSNEFIASLHRDNKIKAISSNQHVSNRLLEVARRLASCTYEQHTQWGEQIGYMYHSVVEDYMTGLQLHCKGWISVYHYSPRPGFLGSATTNLNDTLVQTTRWNSGLLLVAFSKFCPLIYGSSRMSILQSMAYSAFAFQSLGALPMLCYAFIPQLCLLNGIPLYPKVSDPWFAIFAIVYASWQFQRIYEVLSTGGSLILWWNHERILLIKSVTAYFIPCLDVVMKFIGTKEINFVPTNKVVDDEQVERYNRDEFDFQAATGLLLPLTTIVTLNIASFILGLRQVLLQQTYDDLFGQIFLSLFIVILNYPIIEGMILRKDKGRVPLPVTILSGAFFISIISYAFF</sequence>
<feature type="binding site" evidence="10">
    <location>
        <position position="302"/>
    </location>
    <ligand>
        <name>Mn(2+)</name>
        <dbReference type="ChEBI" id="CHEBI:29035"/>
    </ligand>
</feature>
<evidence type="ECO:0000256" key="2">
    <source>
        <dbReference type="ARBA" id="ARBA00022676"/>
    </source>
</evidence>
<protein>
    <recommendedName>
        <fullName evidence="14">Glycosyltransferase 2-like domain-containing protein</fullName>
    </recommendedName>
</protein>
<dbReference type="FunFam" id="3.90.550.10:FF:000194">
    <property type="entry name" value="Cellulose synthase-like protein G2 isoform A"/>
    <property type="match status" value="1"/>
</dbReference>
<evidence type="ECO:0000313" key="13">
    <source>
        <dbReference type="Proteomes" id="UP000230069"/>
    </source>
</evidence>
<dbReference type="GO" id="GO:0071555">
    <property type="term" value="P:cell wall organization"/>
    <property type="evidence" value="ECO:0007669"/>
    <property type="project" value="UniProtKB-KW"/>
</dbReference>
<keyword evidence="5 11" id="KW-1133">Transmembrane helix</keyword>
<dbReference type="GO" id="GO:0016020">
    <property type="term" value="C:membrane"/>
    <property type="evidence" value="ECO:0007669"/>
    <property type="project" value="InterPro"/>
</dbReference>
<keyword evidence="7" id="KW-0961">Cell wall biogenesis/degradation</keyword>
<name>A0A2G5DP35_AQUCA</name>
<gene>
    <name evidence="12" type="ORF">AQUCO_01700672v1</name>
</gene>
<dbReference type="GO" id="GO:0030244">
    <property type="term" value="P:cellulose biosynthetic process"/>
    <property type="evidence" value="ECO:0007669"/>
    <property type="project" value="InterPro"/>
</dbReference>
<keyword evidence="3" id="KW-0808">Transferase</keyword>
<dbReference type="PANTHER" id="PTHR13301">
    <property type="entry name" value="X-BOX TRANSCRIPTION FACTOR-RELATED"/>
    <property type="match status" value="1"/>
</dbReference>
<evidence type="ECO:0000256" key="3">
    <source>
        <dbReference type="ARBA" id="ARBA00022679"/>
    </source>
</evidence>
<feature type="binding site" evidence="10">
    <location>
        <position position="278"/>
    </location>
    <ligand>
        <name>Mn(2+)</name>
        <dbReference type="ChEBI" id="CHEBI:29035"/>
    </ligand>
</feature>
<evidence type="ECO:0000256" key="10">
    <source>
        <dbReference type="PIRSR" id="PIRSR605150-3"/>
    </source>
</evidence>
<feature type="active site" evidence="8">
    <location>
        <position position="461"/>
    </location>
</feature>